<evidence type="ECO:0000313" key="2">
    <source>
        <dbReference type="EMBL" id="KAG8544340.1"/>
    </source>
</evidence>
<sequence>MAIAPTHYIWQRERSAHHSGALRAYTSEEFSVPRGPCATPQDCSLCGKKGQLLGAGLSASSSSSSSDSTLLRTQMELPNTPETPRRNILRHPPNFYHHNQDQQVNGETKRCARFQDKSMAWFSSSQD</sequence>
<dbReference type="InterPro" id="IPR052316">
    <property type="entry name" value="Speedy-Ringo_regulator"/>
</dbReference>
<accession>A0AAV6ZAI0</accession>
<feature type="region of interest" description="Disordered" evidence="1">
    <location>
        <begin position="55"/>
        <end position="105"/>
    </location>
</feature>
<dbReference type="EMBL" id="WNYA01002363">
    <property type="protein sequence ID" value="KAG8544341.1"/>
    <property type="molecule type" value="Genomic_DNA"/>
</dbReference>
<feature type="compositionally biased region" description="Low complexity" evidence="1">
    <location>
        <begin position="55"/>
        <end position="71"/>
    </location>
</feature>
<dbReference type="Proteomes" id="UP000824782">
    <property type="component" value="Unassembled WGS sequence"/>
</dbReference>
<comment type="caution">
    <text evidence="2">The sequence shown here is derived from an EMBL/GenBank/DDBJ whole genome shotgun (WGS) entry which is preliminary data.</text>
</comment>
<dbReference type="GO" id="GO:0019901">
    <property type="term" value="F:protein kinase binding"/>
    <property type="evidence" value="ECO:0007669"/>
    <property type="project" value="TreeGrafter"/>
</dbReference>
<dbReference type="EMBL" id="WNYA01002363">
    <property type="protein sequence ID" value="KAG8544340.1"/>
    <property type="molecule type" value="Genomic_DNA"/>
</dbReference>
<dbReference type="PANTHER" id="PTHR31545">
    <property type="entry name" value="SEEDY PROTEIN A/C FAMILY MEMBER"/>
    <property type="match status" value="1"/>
</dbReference>
<gene>
    <name evidence="2" type="ORF">GDO81_022648</name>
</gene>
<protein>
    <submittedName>
        <fullName evidence="2">Uncharacterized protein</fullName>
    </submittedName>
</protein>
<dbReference type="AlphaFoldDB" id="A0AAV6ZAI0"/>
<proteinExistence type="predicted"/>
<reference evidence="2" key="1">
    <citation type="thesis" date="2020" institute="ProQuest LLC" country="789 East Eisenhower Parkway, Ann Arbor, MI, USA">
        <title>Comparative Genomics and Chromosome Evolution.</title>
        <authorList>
            <person name="Mudd A.B."/>
        </authorList>
    </citation>
    <scope>NUCLEOTIDE SEQUENCE</scope>
    <source>
        <strain evidence="2">237g6f4</strain>
        <tissue evidence="2">Blood</tissue>
    </source>
</reference>
<keyword evidence="3" id="KW-1185">Reference proteome</keyword>
<name>A0AAV6ZAI0_ENGPU</name>
<evidence type="ECO:0000313" key="3">
    <source>
        <dbReference type="Proteomes" id="UP000824782"/>
    </source>
</evidence>
<dbReference type="PANTHER" id="PTHR31545:SF4">
    <property type="entry name" value="SPEEDY PROTEIN A"/>
    <property type="match status" value="1"/>
</dbReference>
<organism evidence="2 3">
    <name type="scientific">Engystomops pustulosus</name>
    <name type="common">Tungara frog</name>
    <name type="synonym">Physalaemus pustulosus</name>
    <dbReference type="NCBI Taxonomy" id="76066"/>
    <lineage>
        <taxon>Eukaryota</taxon>
        <taxon>Metazoa</taxon>
        <taxon>Chordata</taxon>
        <taxon>Craniata</taxon>
        <taxon>Vertebrata</taxon>
        <taxon>Euteleostomi</taxon>
        <taxon>Amphibia</taxon>
        <taxon>Batrachia</taxon>
        <taxon>Anura</taxon>
        <taxon>Neobatrachia</taxon>
        <taxon>Hyloidea</taxon>
        <taxon>Leptodactylidae</taxon>
        <taxon>Leiuperinae</taxon>
        <taxon>Engystomops</taxon>
    </lineage>
</organism>
<evidence type="ECO:0000256" key="1">
    <source>
        <dbReference type="SAM" id="MobiDB-lite"/>
    </source>
</evidence>